<evidence type="ECO:0000313" key="3">
    <source>
        <dbReference type="Proteomes" id="UP000749453"/>
    </source>
</evidence>
<evidence type="ECO:0000313" key="4">
    <source>
        <dbReference type="Proteomes" id="UP000784064"/>
    </source>
</evidence>
<sequence>MSSLANHQVIPIAEILNGIAEFRAGGHKNEWIHQSKYYRTDRVRATLNCSLTPNNFTLTLEINKDGHTVLKEIILESLPDEIIFAHQLGSLERSEDTIIVRQKGGANLYRSTSI</sequence>
<dbReference type="EMBL" id="JAFFTB010000005">
    <property type="protein sequence ID" value="MBM9937180.1"/>
    <property type="molecule type" value="Genomic_DNA"/>
</dbReference>
<name>A0AAW4GMI9_9GAMM</name>
<keyword evidence="3" id="KW-1185">Reference proteome</keyword>
<proteinExistence type="predicted"/>
<reference evidence="1" key="2">
    <citation type="submission" date="2021-01" db="EMBL/GenBank/DDBJ databases">
        <authorList>
            <person name="Yu Y."/>
        </authorList>
    </citation>
    <scope>NUCLEOTIDE SEQUENCE</scope>
    <source>
        <strain evidence="1">As-5</strain>
        <strain evidence="2">As-6</strain>
    </source>
</reference>
<dbReference type="RefSeq" id="WP_205405925.1">
    <property type="nucleotide sequence ID" value="NZ_JAFFTA010000031.1"/>
</dbReference>
<gene>
    <name evidence="1" type="ORF">JJW18_18285</name>
    <name evidence="2" type="ORF">JJW19_03395</name>
</gene>
<dbReference type="Proteomes" id="UP000749453">
    <property type="component" value="Unassembled WGS sequence"/>
</dbReference>
<organism evidence="1 4">
    <name type="scientific">Stenotrophomonas lactitubi</name>
    <dbReference type="NCBI Taxonomy" id="2045214"/>
    <lineage>
        <taxon>Bacteria</taxon>
        <taxon>Pseudomonadati</taxon>
        <taxon>Pseudomonadota</taxon>
        <taxon>Gammaproteobacteria</taxon>
        <taxon>Lysobacterales</taxon>
        <taxon>Lysobacteraceae</taxon>
        <taxon>Stenotrophomonas</taxon>
    </lineage>
</organism>
<evidence type="ECO:0000313" key="2">
    <source>
        <dbReference type="EMBL" id="MBM9937180.1"/>
    </source>
</evidence>
<dbReference type="Proteomes" id="UP000784064">
    <property type="component" value="Unassembled WGS sequence"/>
</dbReference>
<dbReference type="AlphaFoldDB" id="A0AAW4GMI9"/>
<reference evidence="3" key="1">
    <citation type="submission" date="2021-01" db="EMBL/GenBank/DDBJ databases">
        <title>Stenotrophomonas maltophilia.</title>
        <authorList>
            <person name="Yu Y."/>
        </authorList>
    </citation>
    <scope>NUCLEOTIDE SEQUENCE [LARGE SCALE GENOMIC DNA]</scope>
    <source>
        <strain evidence="3">As-6</strain>
    </source>
</reference>
<comment type="caution">
    <text evidence="1">The sequence shown here is derived from an EMBL/GenBank/DDBJ whole genome shotgun (WGS) entry which is preliminary data.</text>
</comment>
<dbReference type="EMBL" id="JAFFTA010000031">
    <property type="protein sequence ID" value="MBM9915430.1"/>
    <property type="molecule type" value="Genomic_DNA"/>
</dbReference>
<accession>A0AAW4GMI9</accession>
<protein>
    <submittedName>
        <fullName evidence="1">Uncharacterized protein</fullName>
    </submittedName>
</protein>
<evidence type="ECO:0000313" key="1">
    <source>
        <dbReference type="EMBL" id="MBM9915430.1"/>
    </source>
</evidence>